<gene>
    <name evidence="2" type="ORF">DCAF_LOCUS6431</name>
</gene>
<keyword evidence="3" id="KW-1185">Reference proteome</keyword>
<evidence type="ECO:0000313" key="2">
    <source>
        <dbReference type="EMBL" id="CAK7328699.1"/>
    </source>
</evidence>
<proteinExistence type="predicted"/>
<dbReference type="Proteomes" id="UP001314170">
    <property type="component" value="Unassembled WGS sequence"/>
</dbReference>
<sequence>MSPLIPDIAMVPGVGRSGSSPYRRGATAASGSDLSTRQFIQGLKLESTSHQEKKKKTKNEAGSSLPSGSIYGLWILGMVSNALEAKRLRGEGLLIKGRLRGSFKVAS</sequence>
<feature type="region of interest" description="Disordered" evidence="1">
    <location>
        <begin position="11"/>
        <end position="67"/>
    </location>
</feature>
<protein>
    <submittedName>
        <fullName evidence="2">Uncharacterized protein</fullName>
    </submittedName>
</protein>
<feature type="compositionally biased region" description="Polar residues" evidence="1">
    <location>
        <begin position="29"/>
        <end position="39"/>
    </location>
</feature>
<dbReference type="EMBL" id="CAWUPB010000903">
    <property type="protein sequence ID" value="CAK7328699.1"/>
    <property type="molecule type" value="Genomic_DNA"/>
</dbReference>
<reference evidence="2 3" key="1">
    <citation type="submission" date="2024-01" db="EMBL/GenBank/DDBJ databases">
        <authorList>
            <person name="Waweru B."/>
        </authorList>
    </citation>
    <scope>NUCLEOTIDE SEQUENCE [LARGE SCALE GENOMIC DNA]</scope>
</reference>
<name>A0AAV1R5W0_9ROSI</name>
<evidence type="ECO:0000256" key="1">
    <source>
        <dbReference type="SAM" id="MobiDB-lite"/>
    </source>
</evidence>
<comment type="caution">
    <text evidence="2">The sequence shown here is derived from an EMBL/GenBank/DDBJ whole genome shotgun (WGS) entry which is preliminary data.</text>
</comment>
<accession>A0AAV1R5W0</accession>
<evidence type="ECO:0000313" key="3">
    <source>
        <dbReference type="Proteomes" id="UP001314170"/>
    </source>
</evidence>
<dbReference type="AlphaFoldDB" id="A0AAV1R5W0"/>
<organism evidence="2 3">
    <name type="scientific">Dovyalis caffra</name>
    <dbReference type="NCBI Taxonomy" id="77055"/>
    <lineage>
        <taxon>Eukaryota</taxon>
        <taxon>Viridiplantae</taxon>
        <taxon>Streptophyta</taxon>
        <taxon>Embryophyta</taxon>
        <taxon>Tracheophyta</taxon>
        <taxon>Spermatophyta</taxon>
        <taxon>Magnoliopsida</taxon>
        <taxon>eudicotyledons</taxon>
        <taxon>Gunneridae</taxon>
        <taxon>Pentapetalae</taxon>
        <taxon>rosids</taxon>
        <taxon>fabids</taxon>
        <taxon>Malpighiales</taxon>
        <taxon>Salicaceae</taxon>
        <taxon>Flacourtieae</taxon>
        <taxon>Dovyalis</taxon>
    </lineage>
</organism>